<organism evidence="6 7">
    <name type="scientific">Intestinirhabdus alba</name>
    <dbReference type="NCBI Taxonomy" id="2899544"/>
    <lineage>
        <taxon>Bacteria</taxon>
        <taxon>Pseudomonadati</taxon>
        <taxon>Pseudomonadota</taxon>
        <taxon>Gammaproteobacteria</taxon>
        <taxon>Enterobacterales</taxon>
        <taxon>Enterobacteriaceae</taxon>
        <taxon>Intestinirhabdus</taxon>
    </lineage>
</organism>
<keyword evidence="2" id="KW-0805">Transcription regulation</keyword>
<sequence>MDRIMAAITYNHICELGSLSAAARSLGISRPMVSRYLDEMEKWAGSRLIHRSTRRLTITPAGEKTLEKTRQLALLSQGIEGETTRITPSGTLRIACAHFTATHLLGAIIPSFLNRYPALRIEVDINNHPVSLVGARIDLAIRITNEPEPGAIARYLGTCQSIVCASPGYLKRVGVPMTPEDLVQHNCLYYSHFSGQSWRFRDKEKGDISVAVSGNFSAGISSLLCDMAAADVGLAMVPEIEARAGLESGRLIQVLPQLEPQPLSIYGLYQSRDHQHAALSLFLDAIKQHLE</sequence>
<dbReference type="EMBL" id="WMJZ01000009">
    <property type="protein sequence ID" value="MTH46264.1"/>
    <property type="molecule type" value="Genomic_DNA"/>
</dbReference>
<evidence type="ECO:0000256" key="1">
    <source>
        <dbReference type="ARBA" id="ARBA00009437"/>
    </source>
</evidence>
<dbReference type="InterPro" id="IPR005119">
    <property type="entry name" value="LysR_subst-bd"/>
</dbReference>
<evidence type="ECO:0000256" key="3">
    <source>
        <dbReference type="ARBA" id="ARBA00023125"/>
    </source>
</evidence>
<dbReference type="GO" id="GO:0043565">
    <property type="term" value="F:sequence-specific DNA binding"/>
    <property type="evidence" value="ECO:0007669"/>
    <property type="project" value="TreeGrafter"/>
</dbReference>
<evidence type="ECO:0000313" key="6">
    <source>
        <dbReference type="EMBL" id="MTH46264.1"/>
    </source>
</evidence>
<keyword evidence="4" id="KW-0804">Transcription</keyword>
<comment type="similarity">
    <text evidence="1">Belongs to the LysR transcriptional regulatory family.</text>
</comment>
<evidence type="ECO:0000256" key="2">
    <source>
        <dbReference type="ARBA" id="ARBA00023015"/>
    </source>
</evidence>
<accession>A0A6L6IJZ3</accession>
<dbReference type="GO" id="GO:0006351">
    <property type="term" value="P:DNA-templated transcription"/>
    <property type="evidence" value="ECO:0007669"/>
    <property type="project" value="TreeGrafter"/>
</dbReference>
<name>A0A6L6IJZ3_9ENTR</name>
<dbReference type="InterPro" id="IPR000847">
    <property type="entry name" value="LysR_HTH_N"/>
</dbReference>
<dbReference type="Gene3D" id="1.10.10.10">
    <property type="entry name" value="Winged helix-like DNA-binding domain superfamily/Winged helix DNA-binding domain"/>
    <property type="match status" value="1"/>
</dbReference>
<dbReference type="PANTHER" id="PTHR30537">
    <property type="entry name" value="HTH-TYPE TRANSCRIPTIONAL REGULATOR"/>
    <property type="match status" value="1"/>
</dbReference>
<keyword evidence="7" id="KW-1185">Reference proteome</keyword>
<dbReference type="InterPro" id="IPR036388">
    <property type="entry name" value="WH-like_DNA-bd_sf"/>
</dbReference>
<dbReference type="PROSITE" id="PS50931">
    <property type="entry name" value="HTH_LYSR"/>
    <property type="match status" value="1"/>
</dbReference>
<gene>
    <name evidence="6" type="ORF">GJV78_08370</name>
</gene>
<dbReference type="OrthoDB" id="9786526at2"/>
<dbReference type="SUPFAM" id="SSF53850">
    <property type="entry name" value="Periplasmic binding protein-like II"/>
    <property type="match status" value="1"/>
</dbReference>
<dbReference type="Pfam" id="PF00126">
    <property type="entry name" value="HTH_1"/>
    <property type="match status" value="1"/>
</dbReference>
<feature type="domain" description="HTH lysR-type" evidence="5">
    <location>
        <begin position="9"/>
        <end position="59"/>
    </location>
</feature>
<reference evidence="6 7" key="1">
    <citation type="submission" date="2019-11" db="EMBL/GenBank/DDBJ databases">
        <title>Escherichia alba sp. nov. isolated from the gut of plastic-eating superworms Zophobas atratus.</title>
        <authorList>
            <person name="Yang Y."/>
        </authorList>
    </citation>
    <scope>NUCLEOTIDE SEQUENCE [LARGE SCALE GENOMIC DNA]</scope>
    <source>
        <strain evidence="7">BIT-B35</strain>
    </source>
</reference>
<keyword evidence="3" id="KW-0238">DNA-binding</keyword>
<evidence type="ECO:0000256" key="4">
    <source>
        <dbReference type="ARBA" id="ARBA00023163"/>
    </source>
</evidence>
<dbReference type="AlphaFoldDB" id="A0A6L6IJZ3"/>
<dbReference type="RefSeq" id="WP_155107902.1">
    <property type="nucleotide sequence ID" value="NZ_WMJZ01000009.1"/>
</dbReference>
<dbReference type="Pfam" id="PF03466">
    <property type="entry name" value="LysR_substrate"/>
    <property type="match status" value="1"/>
</dbReference>
<dbReference type="Proteomes" id="UP000477739">
    <property type="component" value="Unassembled WGS sequence"/>
</dbReference>
<evidence type="ECO:0000313" key="7">
    <source>
        <dbReference type="Proteomes" id="UP000477739"/>
    </source>
</evidence>
<proteinExistence type="inferred from homology"/>
<dbReference type="InterPro" id="IPR058163">
    <property type="entry name" value="LysR-type_TF_proteobact-type"/>
</dbReference>
<dbReference type="SUPFAM" id="SSF46785">
    <property type="entry name" value="Winged helix' DNA-binding domain"/>
    <property type="match status" value="1"/>
</dbReference>
<dbReference type="Gene3D" id="3.40.190.290">
    <property type="match status" value="1"/>
</dbReference>
<protein>
    <submittedName>
        <fullName evidence="6">LysR family transcriptional regulator</fullName>
    </submittedName>
</protein>
<evidence type="ECO:0000259" key="5">
    <source>
        <dbReference type="PROSITE" id="PS50931"/>
    </source>
</evidence>
<dbReference type="GO" id="GO:0003700">
    <property type="term" value="F:DNA-binding transcription factor activity"/>
    <property type="evidence" value="ECO:0007669"/>
    <property type="project" value="InterPro"/>
</dbReference>
<dbReference type="PANTHER" id="PTHR30537:SF35">
    <property type="entry name" value="TRANSCRIPTIONAL REGULATORY PROTEIN"/>
    <property type="match status" value="1"/>
</dbReference>
<dbReference type="CDD" id="cd08422">
    <property type="entry name" value="PBP2_CrgA_like"/>
    <property type="match status" value="1"/>
</dbReference>
<comment type="caution">
    <text evidence="6">The sequence shown here is derived from an EMBL/GenBank/DDBJ whole genome shotgun (WGS) entry which is preliminary data.</text>
</comment>
<dbReference type="InterPro" id="IPR036390">
    <property type="entry name" value="WH_DNA-bd_sf"/>
</dbReference>